<dbReference type="EMBL" id="AMEZ01000024">
    <property type="protein sequence ID" value="EKY28469.1"/>
    <property type="molecule type" value="Genomic_DNA"/>
</dbReference>
<dbReference type="Pfam" id="PF21095">
    <property type="entry name" value="CarD_C"/>
    <property type="match status" value="1"/>
</dbReference>
<dbReference type="SMART" id="SM01058">
    <property type="entry name" value="CarD_TRCF"/>
    <property type="match status" value="1"/>
</dbReference>
<feature type="domain" description="CarD-like/TRCF RNAP-interacting" evidence="1">
    <location>
        <begin position="1"/>
        <end position="112"/>
    </location>
</feature>
<evidence type="ECO:0000259" key="1">
    <source>
        <dbReference type="SMART" id="SM01058"/>
    </source>
</evidence>
<organism evidence="2 3">
    <name type="scientific">Clostridium celatum DSM 1785</name>
    <dbReference type="NCBI Taxonomy" id="545697"/>
    <lineage>
        <taxon>Bacteria</taxon>
        <taxon>Bacillati</taxon>
        <taxon>Bacillota</taxon>
        <taxon>Clostridia</taxon>
        <taxon>Eubacteriales</taxon>
        <taxon>Clostridiaceae</taxon>
        <taxon>Clostridium</taxon>
    </lineage>
</organism>
<accession>L1QKF0</accession>
<dbReference type="InterPro" id="IPR048792">
    <property type="entry name" value="CarD_C"/>
</dbReference>
<dbReference type="eggNOG" id="COG1329">
    <property type="taxonomic scope" value="Bacteria"/>
</dbReference>
<reference evidence="2 3" key="1">
    <citation type="submission" date="2012-05" db="EMBL/GenBank/DDBJ databases">
        <authorList>
            <person name="Weinstock G."/>
            <person name="Sodergren E."/>
            <person name="Lobos E.A."/>
            <person name="Fulton L."/>
            <person name="Fulton R."/>
            <person name="Courtney L."/>
            <person name="Fronick C."/>
            <person name="O'Laughlin M."/>
            <person name="Godfrey J."/>
            <person name="Wilson R.M."/>
            <person name="Miner T."/>
            <person name="Farmer C."/>
            <person name="Delehaunty K."/>
            <person name="Cordes M."/>
            <person name="Minx P."/>
            <person name="Tomlinson C."/>
            <person name="Chen J."/>
            <person name="Wollam A."/>
            <person name="Pepin K.H."/>
            <person name="Bhonagiri V."/>
            <person name="Zhang X."/>
            <person name="Suruliraj S."/>
            <person name="Warren W."/>
            <person name="Mitreva M."/>
            <person name="Mardis E.R."/>
            <person name="Wilson R.K."/>
        </authorList>
    </citation>
    <scope>NUCLEOTIDE SEQUENCE [LARGE SCALE GENOMIC DNA]</scope>
    <source>
        <strain evidence="2 3">DSM 1785</strain>
    </source>
</reference>
<sequence length="165" mass="19265">MFSTNDYIIYGNTGICKIESIKEMKFGNNPTRKYYIIKPVYGEKETIYSPIDNTAINIRKIMNLDEVKELINEIPKQDTIWIEDISDRKEKYSEIIKGGNRHDLVKLIKTLYLKKQEKAKEGKKLMIGDEKLMQEAEKILHQELALILDIKPEEVAPFITSELKE</sequence>
<dbReference type="Gene3D" id="2.40.10.170">
    <property type="match status" value="1"/>
</dbReference>
<evidence type="ECO:0000313" key="2">
    <source>
        <dbReference type="EMBL" id="EKY28469.1"/>
    </source>
</evidence>
<gene>
    <name evidence="2" type="ORF">HMPREF0216_00820</name>
</gene>
<dbReference type="InterPro" id="IPR003711">
    <property type="entry name" value="CarD-like/TRCF_RID"/>
</dbReference>
<dbReference type="InterPro" id="IPR036101">
    <property type="entry name" value="CarD-like/TRCF_RID_sf"/>
</dbReference>
<dbReference type="AlphaFoldDB" id="L1QKF0"/>
<dbReference type="InterPro" id="IPR052531">
    <property type="entry name" value="CarD-like_regulator"/>
</dbReference>
<dbReference type="PANTHER" id="PTHR38447:SF1">
    <property type="entry name" value="RNA POLYMERASE-BINDING TRANSCRIPTION FACTOR CARD"/>
    <property type="match status" value="1"/>
</dbReference>
<dbReference type="SUPFAM" id="SSF141259">
    <property type="entry name" value="CarD-like"/>
    <property type="match status" value="1"/>
</dbReference>
<dbReference type="Gene3D" id="1.20.58.1290">
    <property type="entry name" value="CarD-like, C-terminal domain"/>
    <property type="match status" value="1"/>
</dbReference>
<dbReference type="Pfam" id="PF02559">
    <property type="entry name" value="CarD_TRCF_RID"/>
    <property type="match status" value="1"/>
</dbReference>
<dbReference type="GO" id="GO:0009303">
    <property type="term" value="P:rRNA transcription"/>
    <property type="evidence" value="ECO:0007669"/>
    <property type="project" value="TreeGrafter"/>
</dbReference>
<comment type="caution">
    <text evidence="2">The sequence shown here is derived from an EMBL/GenBank/DDBJ whole genome shotgun (WGS) entry which is preliminary data.</text>
</comment>
<keyword evidence="3" id="KW-1185">Reference proteome</keyword>
<dbReference type="RefSeq" id="WP_005211309.1">
    <property type="nucleotide sequence ID" value="NZ_KB291616.1"/>
</dbReference>
<dbReference type="Proteomes" id="UP000010420">
    <property type="component" value="Unassembled WGS sequence"/>
</dbReference>
<dbReference type="STRING" id="545697.HMPREF0216_00820"/>
<proteinExistence type="predicted"/>
<dbReference type="OrthoDB" id="9786074at2"/>
<dbReference type="PATRIC" id="fig|545697.3.peg.807"/>
<dbReference type="PANTHER" id="PTHR38447">
    <property type="entry name" value="TRANSCRIPTION FACTOR YDEB-RELATED"/>
    <property type="match status" value="1"/>
</dbReference>
<name>L1QKF0_9CLOT</name>
<dbReference type="InterPro" id="IPR042215">
    <property type="entry name" value="CarD-like_C"/>
</dbReference>
<protein>
    <submittedName>
        <fullName evidence="2">CarD-like protein</fullName>
    </submittedName>
</protein>
<dbReference type="HOGENOM" id="CLU_048259_2_1_9"/>
<evidence type="ECO:0000313" key="3">
    <source>
        <dbReference type="Proteomes" id="UP000010420"/>
    </source>
</evidence>